<dbReference type="OrthoDB" id="3264463at2"/>
<name>A0A073AWZ6_9PSEU</name>
<evidence type="ECO:0008006" key="3">
    <source>
        <dbReference type="Google" id="ProtNLM"/>
    </source>
</evidence>
<dbReference type="Proteomes" id="UP000031419">
    <property type="component" value="Unassembled WGS sequence"/>
</dbReference>
<dbReference type="STRING" id="28042.GU90_11220"/>
<comment type="caution">
    <text evidence="1">The sequence shown here is derived from an EMBL/GenBank/DDBJ whole genome shotgun (WGS) entry which is preliminary data.</text>
</comment>
<dbReference type="EMBL" id="JNVU01000028">
    <property type="protein sequence ID" value="KEI44293.1"/>
    <property type="molecule type" value="Genomic_DNA"/>
</dbReference>
<sequence length="360" mass="38558">MTPRLNTVISLEDPADVLAAIPHMLGFHPEHSLVVITIHDLDSVPRFGTTLRVDLPCRSKERLVAEYLLSGPLKRQRAEAVFTAVVGQQRACDCDDECCAPLDSPETSPTGLPHEALAAVLREVFDEAGVTTVHALWAPEIQAGAEWKCYDAPGCGGILPDPSSSAVAAAMTAAGVVTFRNREELRELIAPEPAGELTLRSAKLDALVEERQDGPEQARRDLQTVFAAIRRTAEGKPLTEEDLLQVLLAVSDSRVRDIALSASLGELAPAAEQLWLTLVRKAPEPEFADVAALLAFAAYLRGEGALASVALERIEQTRPEHRLGTLLRRALDSGITPTELAAVARDAAEDARALLAEGGA</sequence>
<proteinExistence type="predicted"/>
<protein>
    <recommendedName>
        <fullName evidence="3">DUF4192 domain-containing protein</fullName>
    </recommendedName>
</protein>
<dbReference type="RefSeq" id="WP_029719627.1">
    <property type="nucleotide sequence ID" value="NZ_JAJUIW010000008.1"/>
</dbReference>
<dbReference type="Pfam" id="PF13830">
    <property type="entry name" value="DUF4192"/>
    <property type="match status" value="1"/>
</dbReference>
<accession>A0A073AWZ6</accession>
<organism evidence="1 2">
    <name type="scientific">Saccharopolyspora rectivirgula</name>
    <dbReference type="NCBI Taxonomy" id="28042"/>
    <lineage>
        <taxon>Bacteria</taxon>
        <taxon>Bacillati</taxon>
        <taxon>Actinomycetota</taxon>
        <taxon>Actinomycetes</taxon>
        <taxon>Pseudonocardiales</taxon>
        <taxon>Pseudonocardiaceae</taxon>
        <taxon>Saccharopolyspora</taxon>
    </lineage>
</organism>
<dbReference type="InterPro" id="IPR025447">
    <property type="entry name" value="DUF4192"/>
</dbReference>
<evidence type="ECO:0000313" key="2">
    <source>
        <dbReference type="Proteomes" id="UP000031419"/>
    </source>
</evidence>
<gene>
    <name evidence="1" type="ORF">GU90_11220</name>
</gene>
<reference evidence="1 2" key="1">
    <citation type="submission" date="2014-06" db="EMBL/GenBank/DDBJ databases">
        <title>Saccharopolyspora rectivirgula DSM-43113 Genome sequencing.</title>
        <authorList>
            <person name="Barrera C."/>
            <person name="Millon L."/>
            <person name="Rognon B."/>
            <person name="Zaugg C."/>
            <person name="Monod M."/>
        </authorList>
    </citation>
    <scope>NUCLEOTIDE SEQUENCE [LARGE SCALE GENOMIC DNA]</scope>
    <source>
        <strain evidence="1 2">DSM 43113</strain>
    </source>
</reference>
<dbReference type="AlphaFoldDB" id="A0A073AWZ6"/>
<evidence type="ECO:0000313" key="1">
    <source>
        <dbReference type="EMBL" id="KEI44293.1"/>
    </source>
</evidence>
<dbReference type="eggNOG" id="ENOG5031GJC">
    <property type="taxonomic scope" value="Bacteria"/>
</dbReference>
<keyword evidence="2" id="KW-1185">Reference proteome</keyword>